<proteinExistence type="predicted"/>
<dbReference type="EMBL" id="FPHB01000006">
    <property type="protein sequence ID" value="SFV49909.1"/>
    <property type="molecule type" value="Genomic_DNA"/>
</dbReference>
<protein>
    <submittedName>
        <fullName evidence="2">ADP-ribose pyrophosphatase</fullName>
        <ecNumber evidence="2">3.6.1.13</ecNumber>
    </submittedName>
</protein>
<organism evidence="2">
    <name type="scientific">hydrothermal vent metagenome</name>
    <dbReference type="NCBI Taxonomy" id="652676"/>
    <lineage>
        <taxon>unclassified sequences</taxon>
        <taxon>metagenomes</taxon>
        <taxon>ecological metagenomes</taxon>
    </lineage>
</organism>
<gene>
    <name evidence="2" type="ORF">MNB_SM-7-1480</name>
</gene>
<sequence>MPFVPKTPYLATDGIVEIYNEENVFEGIVLIKRKNPPLGLALPGGFVDVGERVEDACKREMKEEISLDVTIKKLLGVYSDPKRDERFHTVSVVYICKAFQKPKAADDAKEAMVVKLEEIPFDQLVFDHAKILRDYIEHRCSI</sequence>
<dbReference type="AlphaFoldDB" id="A0A1W1B8N9"/>
<accession>A0A1W1B8N9</accession>
<dbReference type="PANTHER" id="PTHR43736">
    <property type="entry name" value="ADP-RIBOSE PYROPHOSPHATASE"/>
    <property type="match status" value="1"/>
</dbReference>
<keyword evidence="2" id="KW-0378">Hydrolase</keyword>
<dbReference type="Gene3D" id="3.90.79.10">
    <property type="entry name" value="Nucleoside Triphosphate Pyrophosphohydrolase"/>
    <property type="match status" value="1"/>
</dbReference>
<dbReference type="GO" id="GO:0047631">
    <property type="term" value="F:ADP-ribose diphosphatase activity"/>
    <property type="evidence" value="ECO:0007669"/>
    <property type="project" value="UniProtKB-EC"/>
</dbReference>
<dbReference type="Pfam" id="PF00293">
    <property type="entry name" value="NUDIX"/>
    <property type="match status" value="1"/>
</dbReference>
<dbReference type="InterPro" id="IPR015797">
    <property type="entry name" value="NUDIX_hydrolase-like_dom_sf"/>
</dbReference>
<feature type="domain" description="Nudix hydrolase" evidence="1">
    <location>
        <begin position="8"/>
        <end position="136"/>
    </location>
</feature>
<evidence type="ECO:0000313" key="2">
    <source>
        <dbReference type="EMBL" id="SFV49909.1"/>
    </source>
</evidence>
<dbReference type="InterPro" id="IPR000086">
    <property type="entry name" value="NUDIX_hydrolase_dom"/>
</dbReference>
<dbReference type="PANTHER" id="PTHR43736:SF1">
    <property type="entry name" value="DIHYDRONEOPTERIN TRIPHOSPHATE DIPHOSPHATASE"/>
    <property type="match status" value="1"/>
</dbReference>
<dbReference type="CDD" id="cd18873">
    <property type="entry name" value="NUDIX_NadM_like"/>
    <property type="match status" value="1"/>
</dbReference>
<evidence type="ECO:0000259" key="1">
    <source>
        <dbReference type="PROSITE" id="PS51462"/>
    </source>
</evidence>
<dbReference type="PROSITE" id="PS51462">
    <property type="entry name" value="NUDIX"/>
    <property type="match status" value="1"/>
</dbReference>
<dbReference type="SUPFAM" id="SSF55811">
    <property type="entry name" value="Nudix"/>
    <property type="match status" value="1"/>
</dbReference>
<reference evidence="2" key="1">
    <citation type="submission" date="2016-10" db="EMBL/GenBank/DDBJ databases">
        <authorList>
            <person name="de Groot N.N."/>
        </authorList>
    </citation>
    <scope>NUCLEOTIDE SEQUENCE</scope>
</reference>
<name>A0A1W1B8N9_9ZZZZ</name>
<dbReference type="EC" id="3.6.1.13" evidence="2"/>